<dbReference type="Pfam" id="PF02578">
    <property type="entry name" value="Cu-oxidase_4"/>
    <property type="match status" value="1"/>
</dbReference>
<evidence type="ECO:0000256" key="5">
    <source>
        <dbReference type="ARBA" id="ARBA00022801"/>
    </source>
</evidence>
<name>A0A6J7FC63_9ZZZZ</name>
<reference evidence="11" key="1">
    <citation type="submission" date="2020-05" db="EMBL/GenBank/DDBJ databases">
        <authorList>
            <person name="Chiriac C."/>
            <person name="Salcher M."/>
            <person name="Ghai R."/>
            <person name="Kavagutti S V."/>
        </authorList>
    </citation>
    <scope>NUCLEOTIDE SEQUENCE</scope>
</reference>
<dbReference type="Gene3D" id="3.60.140.10">
    <property type="entry name" value="CNF1/YfiH-like putative cysteine hydrolases"/>
    <property type="match status" value="1"/>
</dbReference>
<comment type="catalytic activity">
    <reaction evidence="1">
        <text>inosine + phosphate = alpha-D-ribose 1-phosphate + hypoxanthine</text>
        <dbReference type="Rhea" id="RHEA:27646"/>
        <dbReference type="ChEBI" id="CHEBI:17368"/>
        <dbReference type="ChEBI" id="CHEBI:17596"/>
        <dbReference type="ChEBI" id="CHEBI:43474"/>
        <dbReference type="ChEBI" id="CHEBI:57720"/>
        <dbReference type="EC" id="2.4.2.1"/>
    </reaction>
    <physiologicalReaction direction="left-to-right" evidence="1">
        <dbReference type="Rhea" id="RHEA:27647"/>
    </physiologicalReaction>
</comment>
<keyword evidence="6" id="KW-0862">Zinc</keyword>
<keyword evidence="4" id="KW-0479">Metal-binding</keyword>
<dbReference type="AlphaFoldDB" id="A0A6J7FC63"/>
<comment type="catalytic activity">
    <reaction evidence="9">
        <text>S-methyl-5'-thioadenosine + phosphate = 5-(methylsulfanyl)-alpha-D-ribose 1-phosphate + adenine</text>
        <dbReference type="Rhea" id="RHEA:11852"/>
        <dbReference type="ChEBI" id="CHEBI:16708"/>
        <dbReference type="ChEBI" id="CHEBI:17509"/>
        <dbReference type="ChEBI" id="CHEBI:43474"/>
        <dbReference type="ChEBI" id="CHEBI:58533"/>
        <dbReference type="EC" id="2.4.2.28"/>
    </reaction>
    <physiologicalReaction direction="left-to-right" evidence="9">
        <dbReference type="Rhea" id="RHEA:11853"/>
    </physiologicalReaction>
</comment>
<dbReference type="CDD" id="cd16833">
    <property type="entry name" value="YfiH"/>
    <property type="match status" value="1"/>
</dbReference>
<dbReference type="GO" id="GO:0016787">
    <property type="term" value="F:hydrolase activity"/>
    <property type="evidence" value="ECO:0007669"/>
    <property type="project" value="UniProtKB-KW"/>
</dbReference>
<comment type="catalytic activity">
    <reaction evidence="7">
        <text>adenosine + H2O + H(+) = inosine + NH4(+)</text>
        <dbReference type="Rhea" id="RHEA:24408"/>
        <dbReference type="ChEBI" id="CHEBI:15377"/>
        <dbReference type="ChEBI" id="CHEBI:15378"/>
        <dbReference type="ChEBI" id="CHEBI:16335"/>
        <dbReference type="ChEBI" id="CHEBI:17596"/>
        <dbReference type="ChEBI" id="CHEBI:28938"/>
        <dbReference type="EC" id="3.5.4.4"/>
    </reaction>
    <physiologicalReaction direction="left-to-right" evidence="7">
        <dbReference type="Rhea" id="RHEA:24409"/>
    </physiologicalReaction>
</comment>
<dbReference type="InterPro" id="IPR011324">
    <property type="entry name" value="Cytotoxic_necrot_fac-like_cat"/>
</dbReference>
<keyword evidence="5" id="KW-0378">Hydrolase</keyword>
<evidence type="ECO:0000256" key="8">
    <source>
        <dbReference type="ARBA" id="ARBA00048968"/>
    </source>
</evidence>
<evidence type="ECO:0000256" key="6">
    <source>
        <dbReference type="ARBA" id="ARBA00022833"/>
    </source>
</evidence>
<comment type="catalytic activity">
    <reaction evidence="8">
        <text>adenosine + phosphate = alpha-D-ribose 1-phosphate + adenine</text>
        <dbReference type="Rhea" id="RHEA:27642"/>
        <dbReference type="ChEBI" id="CHEBI:16335"/>
        <dbReference type="ChEBI" id="CHEBI:16708"/>
        <dbReference type="ChEBI" id="CHEBI:43474"/>
        <dbReference type="ChEBI" id="CHEBI:57720"/>
        <dbReference type="EC" id="2.4.2.1"/>
    </reaction>
    <physiologicalReaction direction="left-to-right" evidence="8">
        <dbReference type="Rhea" id="RHEA:27643"/>
    </physiologicalReaction>
</comment>
<evidence type="ECO:0000256" key="4">
    <source>
        <dbReference type="ARBA" id="ARBA00022723"/>
    </source>
</evidence>
<dbReference type="GO" id="GO:0017061">
    <property type="term" value="F:S-methyl-5-thioadenosine phosphorylase activity"/>
    <property type="evidence" value="ECO:0007669"/>
    <property type="project" value="UniProtKB-EC"/>
</dbReference>
<evidence type="ECO:0000313" key="12">
    <source>
        <dbReference type="EMBL" id="CAB4976539.1"/>
    </source>
</evidence>
<dbReference type="EMBL" id="CAFBPP010000002">
    <property type="protein sequence ID" value="CAB5008852.1"/>
    <property type="molecule type" value="Genomic_DNA"/>
</dbReference>
<dbReference type="EMBL" id="CAFAAC010000005">
    <property type="protein sequence ID" value="CAB4779564.1"/>
    <property type="molecule type" value="Genomic_DNA"/>
</dbReference>
<dbReference type="InterPro" id="IPR038371">
    <property type="entry name" value="Cu_polyphenol_OxRdtase_sf"/>
</dbReference>
<evidence type="ECO:0000256" key="7">
    <source>
        <dbReference type="ARBA" id="ARBA00047989"/>
    </source>
</evidence>
<dbReference type="InterPro" id="IPR003730">
    <property type="entry name" value="Cu_polyphenol_OxRdtase"/>
</dbReference>
<organism evidence="11">
    <name type="scientific">freshwater metagenome</name>
    <dbReference type="NCBI Taxonomy" id="449393"/>
    <lineage>
        <taxon>unclassified sequences</taxon>
        <taxon>metagenomes</taxon>
        <taxon>ecological metagenomes</taxon>
    </lineage>
</organism>
<evidence type="ECO:0000256" key="9">
    <source>
        <dbReference type="ARBA" id="ARBA00049893"/>
    </source>
</evidence>
<comment type="similarity">
    <text evidence="2">Belongs to the purine nucleoside phosphorylase YfiH/LACC1 family.</text>
</comment>
<dbReference type="GO" id="GO:0005507">
    <property type="term" value="F:copper ion binding"/>
    <property type="evidence" value="ECO:0007669"/>
    <property type="project" value="TreeGrafter"/>
</dbReference>
<dbReference type="EMBL" id="CAFBMN010000002">
    <property type="protein sequence ID" value="CAB4893732.1"/>
    <property type="molecule type" value="Genomic_DNA"/>
</dbReference>
<evidence type="ECO:0000256" key="2">
    <source>
        <dbReference type="ARBA" id="ARBA00007353"/>
    </source>
</evidence>
<dbReference type="NCBIfam" id="TIGR00726">
    <property type="entry name" value="peptidoglycan editing factor PgeF"/>
    <property type="match status" value="1"/>
</dbReference>
<evidence type="ECO:0000313" key="13">
    <source>
        <dbReference type="EMBL" id="CAB5008852.1"/>
    </source>
</evidence>
<keyword evidence="3" id="KW-0808">Transferase</keyword>
<dbReference type="PANTHER" id="PTHR30616:SF2">
    <property type="entry name" value="PURINE NUCLEOSIDE PHOSPHORYLASE LACC1"/>
    <property type="match status" value="1"/>
</dbReference>
<evidence type="ECO:0000313" key="11">
    <source>
        <dbReference type="EMBL" id="CAB4893732.1"/>
    </source>
</evidence>
<evidence type="ECO:0000256" key="1">
    <source>
        <dbReference type="ARBA" id="ARBA00000553"/>
    </source>
</evidence>
<proteinExistence type="inferred from homology"/>
<sequence>MHPYNSLNLALHVGDDANVVLQNRKSLKEQLSTASGLPHMAPMFMNQTHGANVFVVDGVTDIEPSADALITQLPGIALCVLVADCIPLLMWDQQVNVIAAVHVGRRGLLNGISAKVVDLMRMMGAQQIQAQIGPSICGLCYEVGEDVYSEVVAQHPSTRSQTALGKPALDLRSGLEELLSTLEVPTEVVPGCTAEDLGLFSFRRDGITGRQAGVIWN</sequence>
<evidence type="ECO:0000256" key="3">
    <source>
        <dbReference type="ARBA" id="ARBA00022679"/>
    </source>
</evidence>
<gene>
    <name evidence="10" type="ORF">UFOPK2967_00187</name>
    <name evidence="11" type="ORF">UFOPK3587_00068</name>
    <name evidence="12" type="ORF">UFOPK3984_00118</name>
    <name evidence="13" type="ORF">UFOPK4114_00128</name>
</gene>
<dbReference type="PANTHER" id="PTHR30616">
    <property type="entry name" value="UNCHARACTERIZED PROTEIN YFIH"/>
    <property type="match status" value="1"/>
</dbReference>
<dbReference type="SUPFAM" id="SSF64438">
    <property type="entry name" value="CNF1/YfiH-like putative cysteine hydrolases"/>
    <property type="match status" value="1"/>
</dbReference>
<evidence type="ECO:0000313" key="10">
    <source>
        <dbReference type="EMBL" id="CAB4779564.1"/>
    </source>
</evidence>
<accession>A0A6J7FC63</accession>
<protein>
    <submittedName>
        <fullName evidence="11">Unannotated protein</fullName>
    </submittedName>
</protein>
<dbReference type="EMBL" id="CAFBOP010000002">
    <property type="protein sequence ID" value="CAB4976539.1"/>
    <property type="molecule type" value="Genomic_DNA"/>
</dbReference>